<gene>
    <name evidence="2" type="ORF">L9F63_006859</name>
</gene>
<protein>
    <submittedName>
        <fullName evidence="2">Uncharacterized protein</fullName>
    </submittedName>
</protein>
<evidence type="ECO:0000313" key="3">
    <source>
        <dbReference type="Proteomes" id="UP001233999"/>
    </source>
</evidence>
<keyword evidence="1" id="KW-0472">Membrane</keyword>
<keyword evidence="1" id="KW-0812">Transmembrane</keyword>
<sequence length="53" mass="6262">VNVQKMSLHMKIWLVVLNFKSSLFSIYLCFVVHFFQKSELFLNAAGQIVKNWD</sequence>
<dbReference type="Proteomes" id="UP001233999">
    <property type="component" value="Unassembled WGS sequence"/>
</dbReference>
<reference evidence="2" key="2">
    <citation type="submission" date="2023-05" db="EMBL/GenBank/DDBJ databases">
        <authorList>
            <person name="Fouks B."/>
        </authorList>
    </citation>
    <scope>NUCLEOTIDE SEQUENCE</scope>
    <source>
        <strain evidence="2">Stay&amp;Tobe</strain>
        <tissue evidence="2">Testes</tissue>
    </source>
</reference>
<feature type="non-terminal residue" evidence="2">
    <location>
        <position position="1"/>
    </location>
</feature>
<reference evidence="2" key="1">
    <citation type="journal article" date="2023" name="IScience">
        <title>Live-bearing cockroach genome reveals convergent evolutionary mechanisms linked to viviparity in insects and beyond.</title>
        <authorList>
            <person name="Fouks B."/>
            <person name="Harrison M.C."/>
            <person name="Mikhailova A.A."/>
            <person name="Marchal E."/>
            <person name="English S."/>
            <person name="Carruthers M."/>
            <person name="Jennings E.C."/>
            <person name="Chiamaka E.L."/>
            <person name="Frigard R.A."/>
            <person name="Pippel M."/>
            <person name="Attardo G.M."/>
            <person name="Benoit J.B."/>
            <person name="Bornberg-Bauer E."/>
            <person name="Tobe S.S."/>
        </authorList>
    </citation>
    <scope>NUCLEOTIDE SEQUENCE</scope>
    <source>
        <strain evidence="2">Stay&amp;Tobe</strain>
    </source>
</reference>
<proteinExistence type="predicted"/>
<feature type="non-terminal residue" evidence="2">
    <location>
        <position position="53"/>
    </location>
</feature>
<evidence type="ECO:0000313" key="2">
    <source>
        <dbReference type="EMBL" id="KAJ9576260.1"/>
    </source>
</evidence>
<dbReference type="EMBL" id="JASPKZ010009802">
    <property type="protein sequence ID" value="KAJ9576260.1"/>
    <property type="molecule type" value="Genomic_DNA"/>
</dbReference>
<evidence type="ECO:0000256" key="1">
    <source>
        <dbReference type="SAM" id="Phobius"/>
    </source>
</evidence>
<name>A0AAD7Z8U3_DIPPU</name>
<comment type="caution">
    <text evidence="2">The sequence shown here is derived from an EMBL/GenBank/DDBJ whole genome shotgun (WGS) entry which is preliminary data.</text>
</comment>
<dbReference type="AlphaFoldDB" id="A0AAD7Z8U3"/>
<organism evidence="2 3">
    <name type="scientific">Diploptera punctata</name>
    <name type="common">Pacific beetle cockroach</name>
    <dbReference type="NCBI Taxonomy" id="6984"/>
    <lineage>
        <taxon>Eukaryota</taxon>
        <taxon>Metazoa</taxon>
        <taxon>Ecdysozoa</taxon>
        <taxon>Arthropoda</taxon>
        <taxon>Hexapoda</taxon>
        <taxon>Insecta</taxon>
        <taxon>Pterygota</taxon>
        <taxon>Neoptera</taxon>
        <taxon>Polyneoptera</taxon>
        <taxon>Dictyoptera</taxon>
        <taxon>Blattodea</taxon>
        <taxon>Blaberoidea</taxon>
        <taxon>Blaberidae</taxon>
        <taxon>Diplopterinae</taxon>
        <taxon>Diploptera</taxon>
    </lineage>
</organism>
<accession>A0AAD7Z8U3</accession>
<feature type="transmembrane region" description="Helical" evidence="1">
    <location>
        <begin position="12"/>
        <end position="35"/>
    </location>
</feature>
<keyword evidence="3" id="KW-1185">Reference proteome</keyword>
<keyword evidence="1" id="KW-1133">Transmembrane helix</keyword>